<feature type="transmembrane region" description="Helical" evidence="4">
    <location>
        <begin position="872"/>
        <end position="891"/>
    </location>
</feature>
<organism evidence="8 9">
    <name type="scientific">Candidatus Methylumidiphilus alinenensis</name>
    <dbReference type="NCBI Taxonomy" id="2202197"/>
    <lineage>
        <taxon>Bacteria</taxon>
        <taxon>Pseudomonadati</taxon>
        <taxon>Pseudomonadota</taxon>
        <taxon>Gammaproteobacteria</taxon>
        <taxon>Methylococcales</taxon>
        <taxon>Candidatus Methylumidiphilus</taxon>
    </lineage>
</organism>
<protein>
    <submittedName>
        <fullName evidence="8">Phosphorylase</fullName>
    </submittedName>
</protein>
<dbReference type="InterPro" id="IPR037018">
    <property type="entry name" value="GH65_N"/>
</dbReference>
<feature type="domain" description="Glycosyl hydrolase 94 supersandwich" evidence="5">
    <location>
        <begin position="1617"/>
        <end position="1892"/>
    </location>
</feature>
<dbReference type="GO" id="GO:0016757">
    <property type="term" value="F:glycosyltransferase activity"/>
    <property type="evidence" value="ECO:0007669"/>
    <property type="project" value="UniProtKB-KW"/>
</dbReference>
<dbReference type="InterPro" id="IPR019282">
    <property type="entry name" value="Glycoamylase-like_cons_dom"/>
</dbReference>
<evidence type="ECO:0000259" key="5">
    <source>
        <dbReference type="Pfam" id="PF06165"/>
    </source>
</evidence>
<dbReference type="Pfam" id="PF17167">
    <property type="entry name" value="Glyco_hydro_94"/>
    <property type="match status" value="1"/>
</dbReference>
<dbReference type="GO" id="GO:0030246">
    <property type="term" value="F:carbohydrate binding"/>
    <property type="evidence" value="ECO:0007669"/>
    <property type="project" value="InterPro"/>
</dbReference>
<dbReference type="InterPro" id="IPR008928">
    <property type="entry name" value="6-hairpin_glycosidase_sf"/>
</dbReference>
<dbReference type="PANTHER" id="PTHR37469:SF2">
    <property type="entry name" value="CELLOBIONIC ACID PHOSPHORYLASE"/>
    <property type="match status" value="1"/>
</dbReference>
<feature type="domain" description="Glycosyl hydrolase 94 catalytic" evidence="7">
    <location>
        <begin position="2404"/>
        <end position="2827"/>
    </location>
</feature>
<feature type="domain" description="Glycoamylase-like" evidence="6">
    <location>
        <begin position="1365"/>
        <end position="1577"/>
    </location>
</feature>
<keyword evidence="4" id="KW-0472">Membrane</keyword>
<feature type="transmembrane region" description="Helical" evidence="4">
    <location>
        <begin position="403"/>
        <end position="425"/>
    </location>
</feature>
<accession>A0A2W4QVE4</accession>
<keyword evidence="4" id="KW-1133">Transmembrane helix</keyword>
<dbReference type="InterPro" id="IPR037824">
    <property type="entry name" value="GH94N_2_NdvB"/>
</dbReference>
<dbReference type="EMBL" id="QJPH01000404">
    <property type="protein sequence ID" value="PZN75036.1"/>
    <property type="molecule type" value="Genomic_DNA"/>
</dbReference>
<evidence type="ECO:0000256" key="2">
    <source>
        <dbReference type="ARBA" id="ARBA00022679"/>
    </source>
</evidence>
<comment type="caution">
    <text evidence="8">The sequence shown here is derived from an EMBL/GenBank/DDBJ whole genome shotgun (WGS) entry which is preliminary data.</text>
</comment>
<feature type="transmembrane region" description="Helical" evidence="4">
    <location>
        <begin position="830"/>
        <end position="852"/>
    </location>
</feature>
<evidence type="ECO:0000256" key="1">
    <source>
        <dbReference type="ARBA" id="ARBA00022676"/>
    </source>
</evidence>
<sequence length="2910" mass="324098">MGRRQEQRHHARVDHPGDDTPIRFELFSTERLAEHAVSLAKAQKISRNKEGKKLIPRVRDNSRVLLETYKAVAEEVYEQHAVTPAAEWLLDNFHVIEEQVSDIQNDLPASYYRELPKLAEGLLAGYPRVYGIAWALVAHTDSRFDPDLLKLFVNAYQNVEPLTLGELWAIPITLRLLLVENLRRLAVRIMRSQAGRSQADGLVDQIEQAADQTDKPDLPLPVAILPAAPLRQAFAVQILQRLHDPHPGAAYSLDFLNEWLNEEGVSLDEIVHREHADQIADNLTARNIITSMRAISAFDWPQFIESVSLVDQCLRTHEGYAAMDFLTRDRYRHAIEDLARRSPHAEEEIAQKVMAKVRQVVGPSAVHARLQEPGYYLIGAGRYAFERDVGFQPKFRQRLLRTCVAHAGLAYMGSLGLLTLLLLALPMGASFAAGLGGFPLFLLALFGVFPASDIAVGFLNRLIIAGLPPRYLPRFDLQDGVSQSLGTFVVVPTLFTNDVGIREQIGQMEIRYLSNPGGEVYFALLSDWTDADFETMPDDDRLLGVAATTVAALNAKYGGQRFFVIHRKRLWNSGEGKWMGWERKRGKLHEFNRLLRGATDTSFLPMDGKPPVVPSGICYVITLDADTKLPMGVVSQLVGVAAHPLNRPVFDPKTQAVVEGYGILQPRVTPTLPLRQERSMFHQIFAGASGTDAYASSVSELYQDLFALGTYSGKGLYHVDTFEAALAGRVPDNTQLSHDLFESVYVRCALVSDIEFFEEFPSHTEVAASRQHRWTRGDWQLLPWICGQQGKGMPLVGRWKMLDNLRRSLSAPAAFFALVASWAIPNAPQAVLMGLVLMALALPVILAITGGFTSLRRGISLRTHLRTTGEDVLWALGNSLVALTLLAQHAWLMMDAIISTLVRLFITRRRLLKWVTALQAKAASNHALKNLARPLGHSSMVVIAAGVVVLLCNPVGIKIAAPFLLLWWLAPVVARLLSLPPRLDQAESLLPQDSVKLRLIGRRIWRFFTTLVTAEENALPPDNFQEDPQPVIAHRSSPTNFGLYLLSVVAARDFGWLGLMDSIDRLEATLATLEALPRLHGHFFNWYDTRSLQVMEPRYLSTVDSGNLAGHLLALSQACRETLTRPLAFPNALEGLANTHQLLMDALANIADDRRTLTVTRQELCQKIAVIKELLGSHPDNPDGWSQLWRQLTLCAETLLDLAQAFAAERGDVGESEVLAWARLLCDDIRSHTRDVDNLVPWIHLSACFDASAESATPGVHYTALRKQLTLETGLSDLADCYTQGLTDLEALPTGLAASSVQKELALALRRSGEQAGALSRRLKNMAAQIDAFFHAMDFRFLYDAERHLFSLGYRVAEGSLDPSYYDMLASEARLASFVAIAKRDVPGKHWFHLGRRVTRAAHGTVLLSWSGSMFEYLMPSLVTFTRRYSLLDQTCRLVIKRQIEYGKERGVPWGVSESAFNVRDLAFTYQYSAFGVPGLGMKRGLGEDLVIAPYATALAAMYLPHAAVENFGRLEKEGALGRLGFYEALDFTPVRLEEGQRVAIIRCYMAHHQGMSLVAFANVVHDGGMRHRFHRAPLIQAAELLLQERIPHGADTSELPFLQALSEVKESVQPPVRRVPSPTSSVPSAHLLSNGRYAVMVTAAGSGYSVWQSLALTRWREDVTRDSWGSYIYLRDVATGQVWSAGYQPTAEVPDHYEAVFVEDRVRITRTDGSISCTLEIVVSPMDDAEIRRLSLTNNGIHAREIEITSYAEIVLAPLSADIAHPAFSNLFVQTEYLPKVRGLIAQRHPRESSDPTVWVAHVMASGQNGNGFQYETDRARFVGRGQTLRNPVAVMDGRPLTNTVGNVLDPIFSLRTRVHIAVGATEHMTFTTLAAASRQTVEDLADKYHNVAAWDRVSSLAWTHAHVQLHHLRTKPDEAQLFQYLANRLLYADPSLRPSPKLMQMNSLNVTGLWRHGISGDRPIVLLRVTEPEDRTLVEQLLRAHEYWRMKGLAVDLVILNEKESSYVEYLQTLLEGMVRENQALSASHAHENQGAILVMRIELFTEEERLLLQTTARAVLASNRGTLAEQLLRHPRPPAAFVAQNPLPLPVVNWPALTLPPLEFFNGLGGFAEDGCEYVIVLDKGQWTPAPWVNVIANPGFGFMVSELGSGCTWCGNSRENQLTPWSNDPVSDPPGEVIYIRDDETNELWTPTALPIRVEKASYVIRHGQGYSRFEHSSHGIHSELLQFVAPDDPVKISSLTLTNVSGRSRRLSVTAYVEWVLGTSRAVNAPHIITERDIETGAMFAYNTWSVEFGHHIAFADLGGRQTGWTGNRAEFIGRNGSLNAPAGLLGPKSLKNRVGAGLDPCTALETVIELEPDENTEIVFLLGQGQSRVQASELIQRYRATGTTMTFAKVTQSWEQTLTKIQVETPNRELDLLLNRWLLYQTLSCRMWARAGFYQAGGAFGFRDQLQDSMAMVVARPDLARAHILLAAGRQFVEGDVQHWWHPPTGRGVRTHFSDDRIWLPYVVSHYIKVSGDAGVLDEALPFLEGPALKPDQEDAYFEPGRSSQQATLFEHCARAIDLSLKTGMHGLPLMGTGDWNDGMNLVGNQGKGESVWLAWFHLATLPEFANVAELRGEHERATRWRRHDIQLKSAVEADGWDGAWYRRAYFDDGTPLGSAANAECRIDSIAQSWGVISDAANDERARRAMNSVREYLVRYGDDLVLLFTPPFDKTERNPGYIKSYPPGVRENGGQYTHAAIWSAIAYAMLGEGDQAAELLRMLNPINRTATRTGVYAYKVEPYVLAADIYAEPPHVRRGGWTWYTGSAGWFYRAGVESSLGLQVRAGQLVFDPCIPKAWRSYKMFYRHGSARYEITVENPDGVARGIAMIELDGERQLNGNGITLQDDGELHQVRVVLGSIRLP</sequence>
<evidence type="ECO:0000259" key="7">
    <source>
        <dbReference type="Pfam" id="PF17167"/>
    </source>
</evidence>
<evidence type="ECO:0000313" key="8">
    <source>
        <dbReference type="EMBL" id="PZN75036.1"/>
    </source>
</evidence>
<dbReference type="GO" id="GO:0005975">
    <property type="term" value="P:carbohydrate metabolic process"/>
    <property type="evidence" value="ECO:0007669"/>
    <property type="project" value="InterPro"/>
</dbReference>
<dbReference type="InterPro" id="IPR012341">
    <property type="entry name" value="6hp_glycosidase-like_sf"/>
</dbReference>
<gene>
    <name evidence="8" type="ORF">DM484_19740</name>
</gene>
<proteinExistence type="predicted"/>
<keyword evidence="2" id="KW-0808">Transferase</keyword>
<dbReference type="PANTHER" id="PTHR37469">
    <property type="entry name" value="CELLOBIONIC ACID PHOSPHORYLASE-RELATED"/>
    <property type="match status" value="1"/>
</dbReference>
<evidence type="ECO:0000259" key="6">
    <source>
        <dbReference type="Pfam" id="PF10091"/>
    </source>
</evidence>
<feature type="transmembrane region" description="Helical" evidence="4">
    <location>
        <begin position="808"/>
        <end position="824"/>
    </location>
</feature>
<feature type="region of interest" description="Disordered" evidence="3">
    <location>
        <begin position="1"/>
        <end position="20"/>
    </location>
</feature>
<dbReference type="InterPro" id="IPR010383">
    <property type="entry name" value="Glyco_hydrolase_94_b-supersand"/>
</dbReference>
<dbReference type="Pfam" id="PF06165">
    <property type="entry name" value="GH94_b-supersand"/>
    <property type="match status" value="2"/>
</dbReference>
<dbReference type="Gene3D" id="2.70.98.40">
    <property type="entry name" value="Glycoside hydrolase, family 65, N-terminal domain"/>
    <property type="match status" value="2"/>
</dbReference>
<dbReference type="InterPro" id="IPR011013">
    <property type="entry name" value="Gal_mutarotase_sf_dom"/>
</dbReference>
<keyword evidence="4" id="KW-0812">Transmembrane</keyword>
<dbReference type="Proteomes" id="UP000249396">
    <property type="component" value="Unassembled WGS sequence"/>
</dbReference>
<dbReference type="SUPFAM" id="SSF74650">
    <property type="entry name" value="Galactose mutarotase-like"/>
    <property type="match status" value="2"/>
</dbReference>
<dbReference type="Gene3D" id="1.50.10.140">
    <property type="match status" value="2"/>
</dbReference>
<dbReference type="SMART" id="SM01068">
    <property type="entry name" value="CBM_X"/>
    <property type="match status" value="2"/>
</dbReference>
<feature type="compositionally biased region" description="Basic residues" evidence="3">
    <location>
        <begin position="1"/>
        <end position="12"/>
    </location>
</feature>
<feature type="domain" description="Glycosyl hydrolase 94 supersandwich" evidence="5">
    <location>
        <begin position="2120"/>
        <end position="2390"/>
    </location>
</feature>
<reference evidence="8 9" key="1">
    <citation type="journal article" date="2018" name="Aquat. Microb. Ecol.">
        <title>Gammaproteobacterial methanotrophs dominate.</title>
        <authorList>
            <person name="Rissanen A.J."/>
            <person name="Saarenheimo J."/>
            <person name="Tiirola M."/>
            <person name="Peura S."/>
            <person name="Aalto S.L."/>
            <person name="Karvinen A."/>
            <person name="Nykanen H."/>
        </authorList>
    </citation>
    <scope>NUCLEOTIDE SEQUENCE [LARGE SCALE GENOMIC DNA]</scope>
    <source>
        <strain evidence="8">AMbin10</strain>
    </source>
</reference>
<dbReference type="CDD" id="cd11756">
    <property type="entry name" value="GH94N_ChvB_NdvB_1_like"/>
    <property type="match status" value="1"/>
</dbReference>
<evidence type="ECO:0000256" key="3">
    <source>
        <dbReference type="SAM" id="MobiDB-lite"/>
    </source>
</evidence>
<dbReference type="CDD" id="cd11753">
    <property type="entry name" value="GH94N_ChvB_NdvB_2_like"/>
    <property type="match status" value="1"/>
</dbReference>
<dbReference type="Gene3D" id="1.50.10.10">
    <property type="match status" value="1"/>
</dbReference>
<dbReference type="InterPro" id="IPR037820">
    <property type="entry name" value="GH94N_NdvB"/>
</dbReference>
<evidence type="ECO:0000256" key="4">
    <source>
        <dbReference type="SAM" id="Phobius"/>
    </source>
</evidence>
<dbReference type="SUPFAM" id="SSF48208">
    <property type="entry name" value="Six-hairpin glycosidases"/>
    <property type="match status" value="1"/>
</dbReference>
<evidence type="ECO:0000313" key="9">
    <source>
        <dbReference type="Proteomes" id="UP000249396"/>
    </source>
</evidence>
<name>A0A2W4QVE4_9GAMM</name>
<dbReference type="InterPro" id="IPR052047">
    <property type="entry name" value="GH94_Enzymes"/>
</dbReference>
<dbReference type="Pfam" id="PF10091">
    <property type="entry name" value="Glycoamylase"/>
    <property type="match status" value="1"/>
</dbReference>
<keyword evidence="1" id="KW-0328">Glycosyltransferase</keyword>
<feature type="transmembrane region" description="Helical" evidence="4">
    <location>
        <begin position="431"/>
        <end position="451"/>
    </location>
</feature>
<dbReference type="Gene3D" id="2.60.420.10">
    <property type="entry name" value="Maltose phosphorylase, domain 3"/>
    <property type="match status" value="1"/>
</dbReference>
<dbReference type="InterPro" id="IPR033432">
    <property type="entry name" value="GH94_catalytic"/>
</dbReference>